<sequence>MESSSKDRTSLHCLPVELLEMIIRLLSSTTSLKPLSTVNRVFRQLCVPFIFRTLRISCSTSGLNCLVEASHCSIAPYVKAIRYEISERIDPLAQNWESFCTYLYTPTEYARDRRGSCWAFEGGEVSYSTIYSYFNSLAKDQQEIIQSNRDLTSLCTSLPLFTGLDTIQLCFSSYIKPPFDWCAERMLLDGQLSFPRHVEVMATAIAAAKKYRVAIRTLIISGFYPRVLCHSRLVTDIISEAFSDVKELQLHDSPAILNFFEQCPLPQLERFEIGCYWMSVSHLERFIYAHARTIKFLHLEDIWLFRENREGNILNLTLADTKMILDSLTNIRYSGILSELTINRKIDGCYEIKESFA</sequence>
<dbReference type="Proteomes" id="UP000190312">
    <property type="component" value="Unassembled WGS sequence"/>
</dbReference>
<gene>
    <name evidence="1" type="ORF">OAory_01088190</name>
</gene>
<comment type="caution">
    <text evidence="1">The sequence shown here is derived from an EMBL/GenBank/DDBJ whole genome shotgun (WGS) entry which is preliminary data.</text>
</comment>
<reference evidence="1 2" key="1">
    <citation type="submission" date="2016-10" db="EMBL/GenBank/DDBJ databases">
        <title>Genome sequencing of Aspergillus oryzae BCC7051.</title>
        <authorList>
            <person name="Thammarongtham C."/>
            <person name="Vorapreeda T."/>
            <person name="Nookaew I."/>
            <person name="Srisuk T."/>
            <person name="Land M."/>
            <person name="Jeennor S."/>
            <person name="Laoteng K."/>
        </authorList>
    </citation>
    <scope>NUCLEOTIDE SEQUENCE [LARGE SCALE GENOMIC DNA]</scope>
    <source>
        <strain evidence="1 2">BCC7051</strain>
    </source>
</reference>
<dbReference type="VEuPathDB" id="FungiDB:AO090138000144"/>
<accession>A0A1S9DCH3</accession>
<evidence type="ECO:0000313" key="2">
    <source>
        <dbReference type="Proteomes" id="UP000190312"/>
    </source>
</evidence>
<proteinExistence type="predicted"/>
<name>A0A1S9DCH3_ASPOZ</name>
<dbReference type="OrthoDB" id="4510091at2759"/>
<evidence type="ECO:0008006" key="3">
    <source>
        <dbReference type="Google" id="ProtNLM"/>
    </source>
</evidence>
<dbReference type="AlphaFoldDB" id="A0A1S9DCH3"/>
<protein>
    <recommendedName>
        <fullName evidence="3">F-box domain-containing protein</fullName>
    </recommendedName>
</protein>
<organism evidence="1 2">
    <name type="scientific">Aspergillus oryzae</name>
    <name type="common">Yellow koji mold</name>
    <dbReference type="NCBI Taxonomy" id="5062"/>
    <lineage>
        <taxon>Eukaryota</taxon>
        <taxon>Fungi</taxon>
        <taxon>Dikarya</taxon>
        <taxon>Ascomycota</taxon>
        <taxon>Pezizomycotina</taxon>
        <taxon>Eurotiomycetes</taxon>
        <taxon>Eurotiomycetidae</taxon>
        <taxon>Eurotiales</taxon>
        <taxon>Aspergillaceae</taxon>
        <taxon>Aspergillus</taxon>
        <taxon>Aspergillus subgen. Circumdati</taxon>
    </lineage>
</organism>
<dbReference type="EMBL" id="MKZY01000007">
    <property type="protein sequence ID" value="OOO06616.1"/>
    <property type="molecule type" value="Genomic_DNA"/>
</dbReference>
<evidence type="ECO:0000313" key="1">
    <source>
        <dbReference type="EMBL" id="OOO06616.1"/>
    </source>
</evidence>